<sequence>MFFPKLRRLNVPQPPQPVYISPYKAKKLWPPDFSKLSHKHQFRLEKRYKRRTKLKWARPRWNKGVKVVQFTAITFSIFYALFFMDREKENRLVDPLRRWADDKLGSIWSSPAKPAGSSSRSSLKEEQ</sequence>
<dbReference type="InParanoid" id="A0A165A201"/>
<evidence type="ECO:0000313" key="3">
    <source>
        <dbReference type="Proteomes" id="UP000076632"/>
    </source>
</evidence>
<proteinExistence type="predicted"/>
<reference evidence="2 3" key="1">
    <citation type="journal article" date="2016" name="Fungal Biol.">
        <title>The genome of Xylona heveae provides a window into fungal endophytism.</title>
        <authorList>
            <person name="Gazis R."/>
            <person name="Kuo A."/>
            <person name="Riley R."/>
            <person name="LaButti K."/>
            <person name="Lipzen A."/>
            <person name="Lin J."/>
            <person name="Amirebrahimi M."/>
            <person name="Hesse C.N."/>
            <person name="Spatafora J.W."/>
            <person name="Henrissat B."/>
            <person name="Hainaut M."/>
            <person name="Grigoriev I.V."/>
            <person name="Hibbett D.S."/>
        </authorList>
    </citation>
    <scope>NUCLEOTIDE SEQUENCE [LARGE SCALE GENOMIC DNA]</scope>
    <source>
        <strain evidence="2 3">TC161</strain>
    </source>
</reference>
<organism evidence="2 3">
    <name type="scientific">Xylona heveae (strain CBS 132557 / TC161)</name>
    <dbReference type="NCBI Taxonomy" id="1328760"/>
    <lineage>
        <taxon>Eukaryota</taxon>
        <taxon>Fungi</taxon>
        <taxon>Dikarya</taxon>
        <taxon>Ascomycota</taxon>
        <taxon>Pezizomycotina</taxon>
        <taxon>Xylonomycetes</taxon>
        <taxon>Xylonales</taxon>
        <taxon>Xylonaceae</taxon>
        <taxon>Xylona</taxon>
    </lineage>
</organism>
<gene>
    <name evidence="2" type="ORF">L228DRAFT_30331</name>
</gene>
<dbReference type="OMA" id="FADWKDE"/>
<keyword evidence="3" id="KW-1185">Reference proteome</keyword>
<evidence type="ECO:0000313" key="2">
    <source>
        <dbReference type="EMBL" id="KZF19841.1"/>
    </source>
</evidence>
<dbReference type="RefSeq" id="XP_018185396.1">
    <property type="nucleotide sequence ID" value="XM_018336458.1"/>
</dbReference>
<dbReference type="STRING" id="1328760.A0A165A201"/>
<dbReference type="EMBL" id="KV407464">
    <property type="protein sequence ID" value="KZF19841.1"/>
    <property type="molecule type" value="Genomic_DNA"/>
</dbReference>
<accession>A0A165A201</accession>
<feature type="region of interest" description="Disordered" evidence="1">
    <location>
        <begin position="106"/>
        <end position="127"/>
    </location>
</feature>
<dbReference type="Proteomes" id="UP000076632">
    <property type="component" value="Unassembled WGS sequence"/>
</dbReference>
<protein>
    <submittedName>
        <fullName evidence="2">Uncharacterized protein</fullName>
    </submittedName>
</protein>
<dbReference type="OrthoDB" id="5278907at2759"/>
<evidence type="ECO:0000256" key="1">
    <source>
        <dbReference type="SAM" id="MobiDB-lite"/>
    </source>
</evidence>
<name>A0A165A201_XYLHT</name>
<dbReference type="GeneID" id="28901595"/>
<dbReference type="AlphaFoldDB" id="A0A165A201"/>